<organism evidence="2 3">
    <name type="scientific">Senna tora</name>
    <dbReference type="NCBI Taxonomy" id="362788"/>
    <lineage>
        <taxon>Eukaryota</taxon>
        <taxon>Viridiplantae</taxon>
        <taxon>Streptophyta</taxon>
        <taxon>Embryophyta</taxon>
        <taxon>Tracheophyta</taxon>
        <taxon>Spermatophyta</taxon>
        <taxon>Magnoliopsida</taxon>
        <taxon>eudicotyledons</taxon>
        <taxon>Gunneridae</taxon>
        <taxon>Pentapetalae</taxon>
        <taxon>rosids</taxon>
        <taxon>fabids</taxon>
        <taxon>Fabales</taxon>
        <taxon>Fabaceae</taxon>
        <taxon>Caesalpinioideae</taxon>
        <taxon>Cassia clade</taxon>
        <taxon>Senna</taxon>
    </lineage>
</organism>
<proteinExistence type="predicted"/>
<protein>
    <submittedName>
        <fullName evidence="2">Uncharacterized protein</fullName>
    </submittedName>
</protein>
<feature type="region of interest" description="Disordered" evidence="1">
    <location>
        <begin position="118"/>
        <end position="271"/>
    </location>
</feature>
<keyword evidence="3" id="KW-1185">Reference proteome</keyword>
<sequence>MECQVLSHSGMFIFQSSLRLLPIGIAFHVEINEKSQKRSVKNGVEAPTPYSGASGPGSPKVVIQHHTRHRKAEHELHNLAVRNRPLPPGSDPHRAEEIVPPHEAHDEDGCVVVHVEEREASDGVGEDDEERVDEFEDFGEVEDVGPEEEWAGGRGVGREAEDPAEVRSVGGGEGGEDASEGHEEGEEEEEEVVDGGDGLEEAGRKGREGEEGEEESEGERGGSLTSTGGSRVWGSLSLRGPPCAAADFGSFEGGGNTEAQRRRIGDFTTSG</sequence>
<evidence type="ECO:0000313" key="3">
    <source>
        <dbReference type="Proteomes" id="UP000634136"/>
    </source>
</evidence>
<dbReference type="Proteomes" id="UP000634136">
    <property type="component" value="Unassembled WGS sequence"/>
</dbReference>
<accession>A0A834W472</accession>
<evidence type="ECO:0000256" key="1">
    <source>
        <dbReference type="SAM" id="MobiDB-lite"/>
    </source>
</evidence>
<dbReference type="AlphaFoldDB" id="A0A834W472"/>
<evidence type="ECO:0000313" key="2">
    <source>
        <dbReference type="EMBL" id="KAF7803644.1"/>
    </source>
</evidence>
<gene>
    <name evidence="2" type="ORF">G2W53_042755</name>
</gene>
<comment type="caution">
    <text evidence="2">The sequence shown here is derived from an EMBL/GenBank/DDBJ whole genome shotgun (WGS) entry which is preliminary data.</text>
</comment>
<feature type="region of interest" description="Disordered" evidence="1">
    <location>
        <begin position="36"/>
        <end position="74"/>
    </location>
</feature>
<name>A0A834W472_9FABA</name>
<feature type="compositionally biased region" description="Acidic residues" evidence="1">
    <location>
        <begin position="124"/>
        <end position="150"/>
    </location>
</feature>
<feature type="compositionally biased region" description="Acidic residues" evidence="1">
    <location>
        <begin position="174"/>
        <end position="200"/>
    </location>
</feature>
<reference evidence="2" key="1">
    <citation type="submission" date="2020-09" db="EMBL/GenBank/DDBJ databases">
        <title>Genome-Enabled Discovery of Anthraquinone Biosynthesis in Senna tora.</title>
        <authorList>
            <person name="Kang S.-H."/>
            <person name="Pandey R.P."/>
            <person name="Lee C.-M."/>
            <person name="Sim J.-S."/>
            <person name="Jeong J.-T."/>
            <person name="Choi B.-S."/>
            <person name="Jung M."/>
            <person name="Ginzburg D."/>
            <person name="Zhao K."/>
            <person name="Won S.Y."/>
            <person name="Oh T.-J."/>
            <person name="Yu Y."/>
            <person name="Kim N.-H."/>
            <person name="Lee O.R."/>
            <person name="Lee T.-H."/>
            <person name="Bashyal P."/>
            <person name="Kim T.-S."/>
            <person name="Lee W.-H."/>
            <person name="Kawkins C."/>
            <person name="Kim C.-K."/>
            <person name="Kim J.S."/>
            <person name="Ahn B.O."/>
            <person name="Rhee S.Y."/>
            <person name="Sohng J.K."/>
        </authorList>
    </citation>
    <scope>NUCLEOTIDE SEQUENCE</scope>
    <source>
        <tissue evidence="2">Leaf</tissue>
    </source>
</reference>
<feature type="compositionally biased region" description="Basic and acidic residues" evidence="1">
    <location>
        <begin position="156"/>
        <end position="165"/>
    </location>
</feature>
<dbReference type="EMBL" id="JAAIUW010000013">
    <property type="protein sequence ID" value="KAF7803644.1"/>
    <property type="molecule type" value="Genomic_DNA"/>
</dbReference>